<dbReference type="KEGG" id="kphy:AOZ06_05610"/>
<dbReference type="STRING" id="860235.AOZ06_05610"/>
<dbReference type="AlphaFoldDB" id="A0A0N9HWQ5"/>
<evidence type="ECO:0000313" key="1">
    <source>
        <dbReference type="EMBL" id="ALG06473.1"/>
    </source>
</evidence>
<sequence length="114" mass="12286">MTYDIVALCGSQPTPAIMLGAMHAAGTHLHVNTIEEAQLIQLYHPDGRLMLTTEGARLVQVPGEAKRLLGIDVPNPVWWVESRAPSGDPEAEDVTKRFAQALVTATGGALWSTR</sequence>
<reference evidence="1 2" key="1">
    <citation type="submission" date="2015-07" db="EMBL/GenBank/DDBJ databases">
        <title>Genome sequencing of Kibdelosporangium phytohabitans.</title>
        <authorList>
            <person name="Qin S."/>
            <person name="Xing K."/>
        </authorList>
    </citation>
    <scope>NUCLEOTIDE SEQUENCE [LARGE SCALE GENOMIC DNA]</scope>
    <source>
        <strain evidence="1 2">KLBMP1111</strain>
    </source>
</reference>
<dbReference type="OrthoDB" id="3392321at2"/>
<protein>
    <submittedName>
        <fullName evidence="1">Uncharacterized protein</fullName>
    </submittedName>
</protein>
<gene>
    <name evidence="1" type="ORF">AOZ06_05610</name>
</gene>
<accession>A0A0N9HWQ5</accession>
<dbReference type="EMBL" id="CP012752">
    <property type="protein sequence ID" value="ALG06473.1"/>
    <property type="molecule type" value="Genomic_DNA"/>
</dbReference>
<proteinExistence type="predicted"/>
<dbReference type="Proteomes" id="UP000063699">
    <property type="component" value="Chromosome"/>
</dbReference>
<name>A0A0N9HWQ5_9PSEU</name>
<keyword evidence="2" id="KW-1185">Reference proteome</keyword>
<dbReference type="RefSeq" id="WP_054288446.1">
    <property type="nucleotide sequence ID" value="NZ_CP012752.1"/>
</dbReference>
<organism evidence="1 2">
    <name type="scientific">Kibdelosporangium phytohabitans</name>
    <dbReference type="NCBI Taxonomy" id="860235"/>
    <lineage>
        <taxon>Bacteria</taxon>
        <taxon>Bacillati</taxon>
        <taxon>Actinomycetota</taxon>
        <taxon>Actinomycetes</taxon>
        <taxon>Pseudonocardiales</taxon>
        <taxon>Pseudonocardiaceae</taxon>
        <taxon>Kibdelosporangium</taxon>
    </lineage>
</organism>
<evidence type="ECO:0000313" key="2">
    <source>
        <dbReference type="Proteomes" id="UP000063699"/>
    </source>
</evidence>